<dbReference type="Pfam" id="PF20918">
    <property type="entry name" value="SPOCS_spoVID-N"/>
    <property type="match status" value="1"/>
</dbReference>
<feature type="compositionally biased region" description="Basic and acidic residues" evidence="1">
    <location>
        <begin position="187"/>
        <end position="211"/>
    </location>
</feature>
<feature type="compositionally biased region" description="Basic and acidic residues" evidence="1">
    <location>
        <begin position="243"/>
        <end position="257"/>
    </location>
</feature>
<dbReference type="Pfam" id="PF01476">
    <property type="entry name" value="LysM"/>
    <property type="match status" value="1"/>
</dbReference>
<comment type="caution">
    <text evidence="3">The sequence shown here is derived from an EMBL/GenBank/DDBJ whole genome shotgun (WGS) entry which is preliminary data.</text>
</comment>
<dbReference type="PROSITE" id="PS51782">
    <property type="entry name" value="LYSM"/>
    <property type="match status" value="1"/>
</dbReference>
<sequence>MSQEQQSCLRFSLEESIWFKRGQEVEELLSISLDPHITIQEQEQYVLIRGTLDLTGEYLPSSVEEFDREEDWMDNSINGKYVQIVEKREKGECEFVHRFPVDVTIPKNRIANLGEIDVYVEAFDYLIPENACLKLNADLTISGIYGEQQTNHAMELAEDAVLEPLHRPTPIREEGEETEREIKQEIEEKAEKEQEIEQEIGEKAEKEREIEQETEQETVEKAEEEQEIEQEIVEETEEEIESEQERDYLEVENQADKNDEEYGLEEEDKGESEEEYIPFSIEGRKQVDEELVNEREEEEEEEEAVPVQIHFDSYPTESKSDDNPRKENVFVMPEPELSESSEPASYEEEHKDKVTENIQPQQEHGYYEEESSSSSAEVEVEQESAEVEEEKKVKKSKKKNETISLTDFFARKEEERAAKLKVCIVQEGETLDYIAEKYELTVPQILRVNNLEANQDVYDGQVLYIPDEPIFKS</sequence>
<dbReference type="InterPro" id="IPR036779">
    <property type="entry name" value="LysM_dom_sf"/>
</dbReference>
<proteinExistence type="predicted"/>
<dbReference type="SUPFAM" id="SSF54106">
    <property type="entry name" value="LysM domain"/>
    <property type="match status" value="1"/>
</dbReference>
<organism evidence="3 4">
    <name type="scientific">Bacillus seohaeanensis</name>
    <dbReference type="NCBI Taxonomy" id="284580"/>
    <lineage>
        <taxon>Bacteria</taxon>
        <taxon>Bacillati</taxon>
        <taxon>Bacillota</taxon>
        <taxon>Bacilli</taxon>
        <taxon>Bacillales</taxon>
        <taxon>Bacillaceae</taxon>
        <taxon>Bacillus</taxon>
    </lineage>
</organism>
<evidence type="ECO:0000313" key="4">
    <source>
        <dbReference type="Proteomes" id="UP001597506"/>
    </source>
</evidence>
<dbReference type="CDD" id="cd00118">
    <property type="entry name" value="LysM"/>
    <property type="match status" value="1"/>
</dbReference>
<dbReference type="EMBL" id="JBHUMF010000030">
    <property type="protein sequence ID" value="MFD2681460.1"/>
    <property type="molecule type" value="Genomic_DNA"/>
</dbReference>
<feature type="compositionally biased region" description="Acidic residues" evidence="1">
    <location>
        <begin position="295"/>
        <end position="304"/>
    </location>
</feature>
<evidence type="ECO:0000256" key="1">
    <source>
        <dbReference type="SAM" id="MobiDB-lite"/>
    </source>
</evidence>
<reference evidence="4" key="1">
    <citation type="journal article" date="2019" name="Int. J. Syst. Evol. Microbiol.">
        <title>The Global Catalogue of Microorganisms (GCM) 10K type strain sequencing project: providing services to taxonomists for standard genome sequencing and annotation.</title>
        <authorList>
            <consortium name="The Broad Institute Genomics Platform"/>
            <consortium name="The Broad Institute Genome Sequencing Center for Infectious Disease"/>
            <person name="Wu L."/>
            <person name="Ma J."/>
        </authorList>
    </citation>
    <scope>NUCLEOTIDE SEQUENCE [LARGE SCALE GENOMIC DNA]</scope>
    <source>
        <strain evidence="4">KCTC 3913</strain>
    </source>
</reference>
<feature type="compositionally biased region" description="Acidic residues" evidence="1">
    <location>
        <begin position="258"/>
        <end position="276"/>
    </location>
</feature>
<feature type="compositionally biased region" description="Basic and acidic residues" evidence="1">
    <location>
        <begin position="282"/>
        <end position="294"/>
    </location>
</feature>
<protein>
    <submittedName>
        <fullName evidence="3">LysM peptidoglycan-binding domain-containing protein</fullName>
    </submittedName>
</protein>
<dbReference type="InterPro" id="IPR048862">
    <property type="entry name" value="SPOCS_spoVID_N"/>
</dbReference>
<accession>A0ABW5RT58</accession>
<evidence type="ECO:0000259" key="2">
    <source>
        <dbReference type="PROSITE" id="PS51782"/>
    </source>
</evidence>
<feature type="compositionally biased region" description="Acidic residues" evidence="1">
    <location>
        <begin position="212"/>
        <end position="242"/>
    </location>
</feature>
<feature type="compositionally biased region" description="Basic and acidic residues" evidence="1">
    <location>
        <begin position="318"/>
        <end position="328"/>
    </location>
</feature>
<feature type="domain" description="LysM" evidence="2">
    <location>
        <begin position="421"/>
        <end position="465"/>
    </location>
</feature>
<evidence type="ECO:0000313" key="3">
    <source>
        <dbReference type="EMBL" id="MFD2681460.1"/>
    </source>
</evidence>
<feature type="compositionally biased region" description="Acidic residues" evidence="1">
    <location>
        <begin position="378"/>
        <end position="388"/>
    </location>
</feature>
<dbReference type="SMART" id="SM00257">
    <property type="entry name" value="LysM"/>
    <property type="match status" value="1"/>
</dbReference>
<dbReference type="Proteomes" id="UP001597506">
    <property type="component" value="Unassembled WGS sequence"/>
</dbReference>
<feature type="compositionally biased region" description="Low complexity" evidence="1">
    <location>
        <begin position="333"/>
        <end position="344"/>
    </location>
</feature>
<dbReference type="RefSeq" id="WP_377935695.1">
    <property type="nucleotide sequence ID" value="NZ_JBHUMF010000030.1"/>
</dbReference>
<dbReference type="Gene3D" id="3.10.350.10">
    <property type="entry name" value="LysM domain"/>
    <property type="match status" value="1"/>
</dbReference>
<dbReference type="InterPro" id="IPR018392">
    <property type="entry name" value="LysM"/>
</dbReference>
<feature type="region of interest" description="Disordered" evidence="1">
    <location>
        <begin position="187"/>
        <end position="399"/>
    </location>
</feature>
<keyword evidence="4" id="KW-1185">Reference proteome</keyword>
<gene>
    <name evidence="3" type="ORF">ACFSUL_11960</name>
</gene>
<name>A0ABW5RT58_9BACI</name>